<comment type="caution">
    <text evidence="1">The sequence shown here is derived from an EMBL/GenBank/DDBJ whole genome shotgun (WGS) entry which is preliminary data.</text>
</comment>
<organism evidence="1">
    <name type="scientific">bioreactor metagenome</name>
    <dbReference type="NCBI Taxonomy" id="1076179"/>
    <lineage>
        <taxon>unclassified sequences</taxon>
        <taxon>metagenomes</taxon>
        <taxon>ecological metagenomes</taxon>
    </lineage>
</organism>
<dbReference type="AntiFam" id="ANF00095">
    <property type="entry name" value="Shadow ORF (opposite ABC transporters)"/>
</dbReference>
<dbReference type="EMBL" id="VSSQ01036852">
    <property type="protein sequence ID" value="MPM89428.1"/>
    <property type="molecule type" value="Genomic_DNA"/>
</dbReference>
<sequence length="64" mass="7592">MMPIARKDFLNRTLLNDFSRIHDRNLITNLRYDAEVMGNQYHCRFQLLLKLAHHCENLGLNGHV</sequence>
<evidence type="ECO:0000313" key="1">
    <source>
        <dbReference type="EMBL" id="MPM89428.1"/>
    </source>
</evidence>
<name>A0A645DK43_9ZZZZ</name>
<reference evidence="1" key="1">
    <citation type="submission" date="2019-08" db="EMBL/GenBank/DDBJ databases">
        <authorList>
            <person name="Kucharzyk K."/>
            <person name="Murdoch R.W."/>
            <person name="Higgins S."/>
            <person name="Loffler F."/>
        </authorList>
    </citation>
    <scope>NUCLEOTIDE SEQUENCE</scope>
</reference>
<accession>A0A645DK43</accession>
<gene>
    <name evidence="1" type="ORF">SDC9_136537</name>
</gene>
<protein>
    <submittedName>
        <fullName evidence="1">Uncharacterized protein</fullName>
    </submittedName>
</protein>
<proteinExistence type="predicted"/>
<dbReference type="AlphaFoldDB" id="A0A645DK43"/>